<evidence type="ECO:0000313" key="2">
    <source>
        <dbReference type="Proteomes" id="UP000288805"/>
    </source>
</evidence>
<evidence type="ECO:0000313" key="1">
    <source>
        <dbReference type="EMBL" id="RVW69636.1"/>
    </source>
</evidence>
<accession>A0A438GBS0</accession>
<protein>
    <recommendedName>
        <fullName evidence="3">UspA domain-containing protein</fullName>
    </recommendedName>
</protein>
<dbReference type="EMBL" id="QGNW01000489">
    <property type="protein sequence ID" value="RVW69636.1"/>
    <property type="molecule type" value="Genomic_DNA"/>
</dbReference>
<name>A0A438GBS0_VITVI</name>
<sequence>METTERPVLVIGIDNNSHSFYALEWTLDHFFSPPKTKPFKLVIVYARPRRLPLSGSSDPVKLSSFLRSVLGKRMEPNKTLDGNGSIFLNNQTKKMSQA</sequence>
<dbReference type="Proteomes" id="UP000288805">
    <property type="component" value="Unassembled WGS sequence"/>
</dbReference>
<dbReference type="AlphaFoldDB" id="A0A438GBS0"/>
<proteinExistence type="predicted"/>
<gene>
    <name evidence="1" type="ORF">CK203_062644</name>
</gene>
<evidence type="ECO:0008006" key="3">
    <source>
        <dbReference type="Google" id="ProtNLM"/>
    </source>
</evidence>
<dbReference type="PANTHER" id="PTHR46553">
    <property type="entry name" value="ADENINE NUCLEOTIDE ALPHA HYDROLASES-LIKE SUPERFAMILY PROTEIN"/>
    <property type="match status" value="1"/>
</dbReference>
<comment type="caution">
    <text evidence="1">The sequence shown here is derived from an EMBL/GenBank/DDBJ whole genome shotgun (WGS) entry which is preliminary data.</text>
</comment>
<dbReference type="PANTHER" id="PTHR46553:SF3">
    <property type="entry name" value="ADENINE NUCLEOTIDE ALPHA HYDROLASES-LIKE SUPERFAMILY PROTEIN"/>
    <property type="match status" value="1"/>
</dbReference>
<dbReference type="OrthoDB" id="1720663at2759"/>
<organism evidence="1 2">
    <name type="scientific">Vitis vinifera</name>
    <name type="common">Grape</name>
    <dbReference type="NCBI Taxonomy" id="29760"/>
    <lineage>
        <taxon>Eukaryota</taxon>
        <taxon>Viridiplantae</taxon>
        <taxon>Streptophyta</taxon>
        <taxon>Embryophyta</taxon>
        <taxon>Tracheophyta</taxon>
        <taxon>Spermatophyta</taxon>
        <taxon>Magnoliopsida</taxon>
        <taxon>eudicotyledons</taxon>
        <taxon>Gunneridae</taxon>
        <taxon>Pentapetalae</taxon>
        <taxon>rosids</taxon>
        <taxon>Vitales</taxon>
        <taxon>Vitaceae</taxon>
        <taxon>Viteae</taxon>
        <taxon>Vitis</taxon>
    </lineage>
</organism>
<reference evidence="1 2" key="1">
    <citation type="journal article" date="2018" name="PLoS Genet.">
        <title>Population sequencing reveals clonal diversity and ancestral inbreeding in the grapevine cultivar Chardonnay.</title>
        <authorList>
            <person name="Roach M.J."/>
            <person name="Johnson D.L."/>
            <person name="Bohlmann J."/>
            <person name="van Vuuren H.J."/>
            <person name="Jones S.J."/>
            <person name="Pretorius I.S."/>
            <person name="Schmidt S.A."/>
            <person name="Borneman A.R."/>
        </authorList>
    </citation>
    <scope>NUCLEOTIDE SEQUENCE [LARGE SCALE GENOMIC DNA]</scope>
    <source>
        <strain evidence="2">cv. Chardonnay</strain>
        <tissue evidence="1">Leaf</tissue>
    </source>
</reference>